<sequence length="86" mass="9413">MPSDELAATDDVHALVDADAISTAIADRLDDNGYETIADLLIADQAEIEDVPYVGGQRATEILDAVDALMSRRRRVTSTWRGPRAW</sequence>
<dbReference type="Proteomes" id="UP000053331">
    <property type="component" value="Unassembled WGS sequence"/>
</dbReference>
<reference evidence="1 2" key="1">
    <citation type="journal article" date="2015" name="Genome Announc.">
        <title>Draft genome sequence of a Halorubrum H3 strain isolated from the burlinskoye salt lake (Altai Krai, Russia).</title>
        <authorList>
            <person name="Rozanov A.S."/>
            <person name="Bryanskaya A.V."/>
            <person name="Malup T.K."/>
            <person name="Kotenko A.V."/>
            <person name="Peltek S.E."/>
        </authorList>
    </citation>
    <scope>NUCLEOTIDE SEQUENCE [LARGE SCALE GENOMIC DNA]</scope>
    <source>
        <strain evidence="1 2">H3</strain>
    </source>
</reference>
<name>A0A081EUV0_9EURY</name>
<evidence type="ECO:0000313" key="2">
    <source>
        <dbReference type="Proteomes" id="UP000053331"/>
    </source>
</evidence>
<dbReference type="SUPFAM" id="SSF47794">
    <property type="entry name" value="Rad51 N-terminal domain-like"/>
    <property type="match status" value="1"/>
</dbReference>
<gene>
    <name evidence="1" type="ORF">FK85_05535</name>
</gene>
<comment type="caution">
    <text evidence="1">The sequence shown here is derived from an EMBL/GenBank/DDBJ whole genome shotgun (WGS) entry which is preliminary data.</text>
</comment>
<dbReference type="AlphaFoldDB" id="A0A081EUV0"/>
<keyword evidence="2" id="KW-1185">Reference proteome</keyword>
<dbReference type="EMBL" id="JNFH02000089">
    <property type="protein sequence ID" value="KDS91188.1"/>
    <property type="molecule type" value="Genomic_DNA"/>
</dbReference>
<dbReference type="Gene3D" id="1.10.150.20">
    <property type="entry name" value="5' to 3' exonuclease, C-terminal subdomain"/>
    <property type="match status" value="1"/>
</dbReference>
<dbReference type="InterPro" id="IPR010995">
    <property type="entry name" value="DNA_repair_Rad51/TF_NusA_a-hlx"/>
</dbReference>
<dbReference type="GO" id="GO:0000166">
    <property type="term" value="F:nucleotide binding"/>
    <property type="evidence" value="ECO:0007669"/>
    <property type="project" value="InterPro"/>
</dbReference>
<proteinExistence type="predicted"/>
<protein>
    <recommendedName>
        <fullName evidence="3">RNA polymerase alpha subunit C-terminal domain-containing protein</fullName>
    </recommendedName>
</protein>
<evidence type="ECO:0008006" key="3">
    <source>
        <dbReference type="Google" id="ProtNLM"/>
    </source>
</evidence>
<organism evidence="1 2">
    <name type="scientific">Halorubrum saccharovorum</name>
    <dbReference type="NCBI Taxonomy" id="2248"/>
    <lineage>
        <taxon>Archaea</taxon>
        <taxon>Methanobacteriati</taxon>
        <taxon>Methanobacteriota</taxon>
        <taxon>Stenosarchaea group</taxon>
        <taxon>Halobacteria</taxon>
        <taxon>Halobacteriales</taxon>
        <taxon>Haloferacaceae</taxon>
        <taxon>Halorubrum</taxon>
    </lineage>
</organism>
<dbReference type="RefSeq" id="WP_050026598.1">
    <property type="nucleotide sequence ID" value="NZ_JNFH02000089.1"/>
</dbReference>
<accession>A0A081EUV0</accession>
<evidence type="ECO:0000313" key="1">
    <source>
        <dbReference type="EMBL" id="KDS91188.1"/>
    </source>
</evidence>